<proteinExistence type="predicted"/>
<dbReference type="OrthoDB" id="9798691at2"/>
<organism evidence="2 3">
    <name type="scientific">Mucilaginibacter phyllosphaerae</name>
    <dbReference type="NCBI Taxonomy" id="1812349"/>
    <lineage>
        <taxon>Bacteria</taxon>
        <taxon>Pseudomonadati</taxon>
        <taxon>Bacteroidota</taxon>
        <taxon>Sphingobacteriia</taxon>
        <taxon>Sphingobacteriales</taxon>
        <taxon>Sphingobacteriaceae</taxon>
        <taxon>Mucilaginibacter</taxon>
    </lineage>
</organism>
<protein>
    <submittedName>
        <fullName evidence="2">Type II toxin-antitoxin system mRNA interferase toxin, RelE/StbE family</fullName>
    </submittedName>
</protein>
<dbReference type="Proteomes" id="UP000297248">
    <property type="component" value="Unassembled WGS sequence"/>
</dbReference>
<dbReference type="EMBL" id="SNQG01000005">
    <property type="protein sequence ID" value="TEW65364.1"/>
    <property type="molecule type" value="Genomic_DNA"/>
</dbReference>
<name>A0A4Y8AA74_9SPHI</name>
<evidence type="ECO:0000256" key="1">
    <source>
        <dbReference type="ARBA" id="ARBA00022649"/>
    </source>
</evidence>
<reference evidence="2 3" key="1">
    <citation type="journal article" date="2016" name="Int. J. Syst. Evol. Microbiol.">
        <title>Proposal of Mucilaginibacter phyllosphaerae sp. nov. isolated from the phyllosphere of Galium album.</title>
        <authorList>
            <person name="Aydogan E.L."/>
            <person name="Busse H.J."/>
            <person name="Moser G."/>
            <person name="Muller C."/>
            <person name="Kampfer P."/>
            <person name="Glaeser S.P."/>
        </authorList>
    </citation>
    <scope>NUCLEOTIDE SEQUENCE [LARGE SCALE GENOMIC DNA]</scope>
    <source>
        <strain evidence="2 3">PP-F2FG21</strain>
    </source>
</reference>
<dbReference type="AlphaFoldDB" id="A0A4Y8AA74"/>
<dbReference type="InterPro" id="IPR004386">
    <property type="entry name" value="Toxin_YafQ-like"/>
</dbReference>
<dbReference type="Gene3D" id="3.30.2310.20">
    <property type="entry name" value="RelE-like"/>
    <property type="match status" value="1"/>
</dbReference>
<comment type="caution">
    <text evidence="2">The sequence shown here is derived from an EMBL/GenBank/DDBJ whole genome shotgun (WGS) entry which is preliminary data.</text>
</comment>
<dbReference type="SUPFAM" id="SSF143011">
    <property type="entry name" value="RelE-like"/>
    <property type="match status" value="1"/>
</dbReference>
<keyword evidence="1" id="KW-1277">Toxin-antitoxin system</keyword>
<accession>A0A4Y8AA74</accession>
<dbReference type="NCBIfam" id="TIGR02385">
    <property type="entry name" value="RelE_StbE"/>
    <property type="match status" value="1"/>
</dbReference>
<sequence>MPMQRKLVLSKTFEKSYKKFTSSNQFLKAAIAKAIQKLESDAFDPSLRTHKLSGKLAAYLACSCGYDCRIIFTIEKDLTDFEREIVLLLDIGTHNDVY</sequence>
<evidence type="ECO:0000313" key="2">
    <source>
        <dbReference type="EMBL" id="TEW65364.1"/>
    </source>
</evidence>
<dbReference type="InterPro" id="IPR007712">
    <property type="entry name" value="RelE/ParE_toxin"/>
</dbReference>
<gene>
    <name evidence="2" type="ORF">E2R65_15760</name>
</gene>
<evidence type="ECO:0000313" key="3">
    <source>
        <dbReference type="Proteomes" id="UP000297248"/>
    </source>
</evidence>
<dbReference type="InterPro" id="IPR035093">
    <property type="entry name" value="RelE/ParE_toxin_dom_sf"/>
</dbReference>
<dbReference type="Pfam" id="PF15738">
    <property type="entry name" value="YafQ_toxin"/>
    <property type="match status" value="1"/>
</dbReference>